<proteinExistence type="predicted"/>
<evidence type="ECO:0000313" key="2">
    <source>
        <dbReference type="Proteomes" id="UP000299102"/>
    </source>
</evidence>
<dbReference type="AlphaFoldDB" id="A0A4C1TGQ6"/>
<protein>
    <submittedName>
        <fullName evidence="1">Uncharacterized protein</fullName>
    </submittedName>
</protein>
<accession>A0A4C1TGQ6</accession>
<organism evidence="1 2">
    <name type="scientific">Eumeta variegata</name>
    <name type="common">Bagworm moth</name>
    <name type="synonym">Eumeta japonica</name>
    <dbReference type="NCBI Taxonomy" id="151549"/>
    <lineage>
        <taxon>Eukaryota</taxon>
        <taxon>Metazoa</taxon>
        <taxon>Ecdysozoa</taxon>
        <taxon>Arthropoda</taxon>
        <taxon>Hexapoda</taxon>
        <taxon>Insecta</taxon>
        <taxon>Pterygota</taxon>
        <taxon>Neoptera</taxon>
        <taxon>Endopterygota</taxon>
        <taxon>Lepidoptera</taxon>
        <taxon>Glossata</taxon>
        <taxon>Ditrysia</taxon>
        <taxon>Tineoidea</taxon>
        <taxon>Psychidae</taxon>
        <taxon>Oiketicinae</taxon>
        <taxon>Eumeta</taxon>
    </lineage>
</organism>
<evidence type="ECO:0000313" key="1">
    <source>
        <dbReference type="EMBL" id="GBP12481.1"/>
    </source>
</evidence>
<dbReference type="EMBL" id="BGZK01000052">
    <property type="protein sequence ID" value="GBP12481.1"/>
    <property type="molecule type" value="Genomic_DNA"/>
</dbReference>
<sequence length="121" mass="14149">MVQKSAGWTGKYYTITDCRREVEASAVAFRPVSENFDGPLPLSFFHLLDPPRLDILFPPKRFKSKIMSENIILIFQKSYTDVQMCSFVEKLRKYKTTFRMYENMQKANERHTVGTRGAENN</sequence>
<gene>
    <name evidence="1" type="ORF">EVAR_10163_1</name>
</gene>
<comment type="caution">
    <text evidence="1">The sequence shown here is derived from an EMBL/GenBank/DDBJ whole genome shotgun (WGS) entry which is preliminary data.</text>
</comment>
<name>A0A4C1TGQ6_EUMVA</name>
<keyword evidence="2" id="KW-1185">Reference proteome</keyword>
<dbReference type="Proteomes" id="UP000299102">
    <property type="component" value="Unassembled WGS sequence"/>
</dbReference>
<reference evidence="1 2" key="1">
    <citation type="journal article" date="2019" name="Commun. Biol.">
        <title>The bagworm genome reveals a unique fibroin gene that provides high tensile strength.</title>
        <authorList>
            <person name="Kono N."/>
            <person name="Nakamura H."/>
            <person name="Ohtoshi R."/>
            <person name="Tomita M."/>
            <person name="Numata K."/>
            <person name="Arakawa K."/>
        </authorList>
    </citation>
    <scope>NUCLEOTIDE SEQUENCE [LARGE SCALE GENOMIC DNA]</scope>
</reference>